<dbReference type="EMBL" id="MFMM01000001">
    <property type="protein sequence ID" value="OGG85204.1"/>
    <property type="molecule type" value="Genomic_DNA"/>
</dbReference>
<feature type="region of interest" description="Disordered" evidence="3">
    <location>
        <begin position="141"/>
        <end position="160"/>
    </location>
</feature>
<gene>
    <name evidence="5" type="ORF">A3G90_04070</name>
</gene>
<dbReference type="NCBIfam" id="TIGR00496">
    <property type="entry name" value="frr"/>
    <property type="match status" value="1"/>
</dbReference>
<sequence>MNDMNSEIKQRLDEVVVWLQKEYSGIRTGQANPGLLDGVKVESYGTYMPIMQVGSISIEDARTLRVSVWDASQVSAIEKAIRDADLGVSLSADSSGLRVIFPELTSERRVQLLKLAKTKLEDARISVRGVRDEEMKELEKDFKAGGMGEDEKFTKKETIQKSVEETNNKLESLFNSKERELSA</sequence>
<evidence type="ECO:0000256" key="2">
    <source>
        <dbReference type="ARBA" id="ARBA00022917"/>
    </source>
</evidence>
<name>A0A1F6FH64_9BACT</name>
<evidence type="ECO:0000256" key="1">
    <source>
        <dbReference type="ARBA" id="ARBA00005912"/>
    </source>
</evidence>
<comment type="caution">
    <text evidence="5">The sequence shown here is derived from an EMBL/GenBank/DDBJ whole genome shotgun (WGS) entry which is preliminary data.</text>
</comment>
<reference evidence="5 6" key="1">
    <citation type="journal article" date="2016" name="Nat. Commun.">
        <title>Thousands of microbial genomes shed light on interconnected biogeochemical processes in an aquifer system.</title>
        <authorList>
            <person name="Anantharaman K."/>
            <person name="Brown C.T."/>
            <person name="Hug L.A."/>
            <person name="Sharon I."/>
            <person name="Castelle C.J."/>
            <person name="Probst A.J."/>
            <person name="Thomas B.C."/>
            <person name="Singh A."/>
            <person name="Wilkins M.J."/>
            <person name="Karaoz U."/>
            <person name="Brodie E.L."/>
            <person name="Williams K.H."/>
            <person name="Hubbard S.S."/>
            <person name="Banfield J.F."/>
        </authorList>
    </citation>
    <scope>NUCLEOTIDE SEQUENCE [LARGE SCALE GENOMIC DNA]</scope>
</reference>
<dbReference type="AlphaFoldDB" id="A0A1F6FH64"/>
<dbReference type="PANTHER" id="PTHR20982">
    <property type="entry name" value="RIBOSOME RECYCLING FACTOR"/>
    <property type="match status" value="1"/>
</dbReference>
<evidence type="ECO:0000259" key="4">
    <source>
        <dbReference type="Pfam" id="PF01765"/>
    </source>
</evidence>
<protein>
    <submittedName>
        <fullName evidence="5">Ribosome recycling factor</fullName>
    </submittedName>
</protein>
<organism evidence="5 6">
    <name type="scientific">Candidatus Kaiserbacteria bacterium RIFCSPLOWO2_12_FULL_45_26</name>
    <dbReference type="NCBI Taxonomy" id="1798525"/>
    <lineage>
        <taxon>Bacteria</taxon>
        <taxon>Candidatus Kaiseribacteriota</taxon>
    </lineage>
</organism>
<dbReference type="Proteomes" id="UP000177325">
    <property type="component" value="Unassembled WGS sequence"/>
</dbReference>
<evidence type="ECO:0000313" key="5">
    <source>
        <dbReference type="EMBL" id="OGG85204.1"/>
    </source>
</evidence>
<dbReference type="FunFam" id="3.30.1360.40:FF:000001">
    <property type="entry name" value="Ribosome-recycling factor"/>
    <property type="match status" value="1"/>
</dbReference>
<proteinExistence type="inferred from homology"/>
<dbReference type="GO" id="GO:0043023">
    <property type="term" value="F:ribosomal large subunit binding"/>
    <property type="evidence" value="ECO:0007669"/>
    <property type="project" value="TreeGrafter"/>
</dbReference>
<dbReference type="InterPro" id="IPR036191">
    <property type="entry name" value="RRF_sf"/>
</dbReference>
<dbReference type="Gene3D" id="1.10.132.20">
    <property type="entry name" value="Ribosome-recycling factor"/>
    <property type="match status" value="1"/>
</dbReference>
<accession>A0A1F6FH64</accession>
<comment type="similarity">
    <text evidence="1">Belongs to the RRF family.</text>
</comment>
<dbReference type="SUPFAM" id="SSF55194">
    <property type="entry name" value="Ribosome recycling factor, RRF"/>
    <property type="match status" value="1"/>
</dbReference>
<feature type="domain" description="Ribosome recycling factor" evidence="4">
    <location>
        <begin position="19"/>
        <end position="181"/>
    </location>
</feature>
<dbReference type="PANTHER" id="PTHR20982:SF3">
    <property type="entry name" value="MITOCHONDRIAL RIBOSOME RECYCLING FACTOR PSEUDO 1"/>
    <property type="match status" value="1"/>
</dbReference>
<keyword evidence="2" id="KW-0648">Protein biosynthesis</keyword>
<dbReference type="Pfam" id="PF01765">
    <property type="entry name" value="RRF"/>
    <property type="match status" value="1"/>
</dbReference>
<dbReference type="InterPro" id="IPR023584">
    <property type="entry name" value="Ribosome_recyc_fac_dom"/>
</dbReference>
<dbReference type="GO" id="GO:0006412">
    <property type="term" value="P:translation"/>
    <property type="evidence" value="ECO:0007669"/>
    <property type="project" value="UniProtKB-KW"/>
</dbReference>
<dbReference type="STRING" id="1798525.A3G90_04070"/>
<evidence type="ECO:0000256" key="3">
    <source>
        <dbReference type="SAM" id="MobiDB-lite"/>
    </source>
</evidence>
<evidence type="ECO:0000313" key="6">
    <source>
        <dbReference type="Proteomes" id="UP000177325"/>
    </source>
</evidence>
<dbReference type="Gene3D" id="3.30.1360.40">
    <property type="match status" value="1"/>
</dbReference>
<dbReference type="CDD" id="cd00520">
    <property type="entry name" value="RRF"/>
    <property type="match status" value="1"/>
</dbReference>
<dbReference type="InterPro" id="IPR002661">
    <property type="entry name" value="Ribosome_recyc_fac"/>
</dbReference>